<dbReference type="SUPFAM" id="SSF52266">
    <property type="entry name" value="SGNH hydrolase"/>
    <property type="match status" value="1"/>
</dbReference>
<dbReference type="PANTHER" id="PTHR30383:SF5">
    <property type="entry name" value="SGNH HYDROLASE-TYPE ESTERASE DOMAIN-CONTAINING PROTEIN"/>
    <property type="match status" value="1"/>
</dbReference>
<feature type="domain" description="SGNH hydrolase-type esterase" evidence="1">
    <location>
        <begin position="59"/>
        <end position="228"/>
    </location>
</feature>
<dbReference type="EMBL" id="MFCR01000011">
    <property type="protein sequence ID" value="OGE18705.1"/>
    <property type="molecule type" value="Genomic_DNA"/>
</dbReference>
<organism evidence="2 3">
    <name type="scientific">Candidatus Daviesbacteria bacterium RIFCSPHIGHO2_01_FULL_41_23</name>
    <dbReference type="NCBI Taxonomy" id="1797764"/>
    <lineage>
        <taxon>Bacteria</taxon>
        <taxon>Candidatus Daviesiibacteriota</taxon>
    </lineage>
</organism>
<proteinExistence type="predicted"/>
<dbReference type="GO" id="GO:0004622">
    <property type="term" value="F:phosphatidylcholine lysophospholipase activity"/>
    <property type="evidence" value="ECO:0007669"/>
    <property type="project" value="TreeGrafter"/>
</dbReference>
<dbReference type="Proteomes" id="UP000176336">
    <property type="component" value="Unassembled WGS sequence"/>
</dbReference>
<evidence type="ECO:0000259" key="1">
    <source>
        <dbReference type="Pfam" id="PF13472"/>
    </source>
</evidence>
<comment type="caution">
    <text evidence="2">The sequence shown here is derived from an EMBL/GenBank/DDBJ whole genome shotgun (WGS) entry which is preliminary data.</text>
</comment>
<dbReference type="AlphaFoldDB" id="A0A1F5IQQ1"/>
<dbReference type="PANTHER" id="PTHR30383">
    <property type="entry name" value="THIOESTERASE 1/PROTEASE 1/LYSOPHOSPHOLIPASE L1"/>
    <property type="match status" value="1"/>
</dbReference>
<accession>A0A1F5IQQ1</accession>
<name>A0A1F5IQQ1_9BACT</name>
<gene>
    <name evidence="2" type="ORF">A2871_04410</name>
</gene>
<evidence type="ECO:0000313" key="3">
    <source>
        <dbReference type="Proteomes" id="UP000176336"/>
    </source>
</evidence>
<dbReference type="InterPro" id="IPR051532">
    <property type="entry name" value="Ester_Hydrolysis_Enzymes"/>
</dbReference>
<dbReference type="Pfam" id="PF13472">
    <property type="entry name" value="Lipase_GDSL_2"/>
    <property type="match status" value="1"/>
</dbReference>
<sequence length="237" mass="26475">MKKLLIIVLILILITGIFLNRSYAYFYNFFNQNRLTASPHEKIVITGNNSEGRIIKYAAMGDSLTAGVGTADYRDSYPFLLANKLASENQVELINQARAGDNSSEVLAVQLPQVLSLNPDVVTLLIGTNDIHNLKSLEEFNRNYTQIVSQLKKTGAKIYLLSIPYLGSSKIVSFPYNFLLDLRTKQFNGVIKKAAADYGVFFVNLYAINQPAGFYSADQFHPSAEGYKTWAKEINVN</sequence>
<protein>
    <recommendedName>
        <fullName evidence="1">SGNH hydrolase-type esterase domain-containing protein</fullName>
    </recommendedName>
</protein>
<dbReference type="Gene3D" id="3.40.50.1110">
    <property type="entry name" value="SGNH hydrolase"/>
    <property type="match status" value="1"/>
</dbReference>
<dbReference type="InterPro" id="IPR013830">
    <property type="entry name" value="SGNH_hydro"/>
</dbReference>
<reference evidence="2 3" key="1">
    <citation type="journal article" date="2016" name="Nat. Commun.">
        <title>Thousands of microbial genomes shed light on interconnected biogeochemical processes in an aquifer system.</title>
        <authorList>
            <person name="Anantharaman K."/>
            <person name="Brown C.T."/>
            <person name="Hug L.A."/>
            <person name="Sharon I."/>
            <person name="Castelle C.J."/>
            <person name="Probst A.J."/>
            <person name="Thomas B.C."/>
            <person name="Singh A."/>
            <person name="Wilkins M.J."/>
            <person name="Karaoz U."/>
            <person name="Brodie E.L."/>
            <person name="Williams K.H."/>
            <person name="Hubbard S.S."/>
            <person name="Banfield J.F."/>
        </authorList>
    </citation>
    <scope>NUCLEOTIDE SEQUENCE [LARGE SCALE GENOMIC DNA]</scope>
</reference>
<dbReference type="CDD" id="cd01832">
    <property type="entry name" value="SGNH_hydrolase_like_1"/>
    <property type="match status" value="1"/>
</dbReference>
<evidence type="ECO:0000313" key="2">
    <source>
        <dbReference type="EMBL" id="OGE18705.1"/>
    </source>
</evidence>
<dbReference type="InterPro" id="IPR036514">
    <property type="entry name" value="SGNH_hydro_sf"/>
</dbReference>